<accession>S9QSK7</accession>
<proteinExistence type="predicted"/>
<dbReference type="HOGENOM" id="CLU_022071_0_0_5"/>
<comment type="caution">
    <text evidence="1">The sequence shown here is derived from an EMBL/GenBank/DDBJ whole genome shotgun (WGS) entry which is preliminary data.</text>
</comment>
<dbReference type="EMBL" id="APVH01000020">
    <property type="protein sequence ID" value="EPX82628.1"/>
    <property type="molecule type" value="Genomic_DNA"/>
</dbReference>
<dbReference type="eggNOG" id="COG3118">
    <property type="taxonomic scope" value="Bacteria"/>
</dbReference>
<name>S9QSK7_9RHOB</name>
<dbReference type="Proteomes" id="UP000015347">
    <property type="component" value="Unassembled WGS sequence"/>
</dbReference>
<reference evidence="2" key="1">
    <citation type="journal article" date="2014" name="Stand. Genomic Sci.">
        <title>Genome sequence of the exopolysaccharide-producing Salipiger mucosus type strain (DSM 16094(T)), a moderately halophilic member of the Roseobacter clade.</title>
        <authorList>
            <person name="Riedel T."/>
            <person name="Spring S."/>
            <person name="Fiebig A."/>
            <person name="Petersen J."/>
            <person name="Kyrpides N.C."/>
            <person name="Goker M."/>
            <person name="Klenk H.P."/>
        </authorList>
    </citation>
    <scope>NUCLEOTIDE SEQUENCE [LARGE SCALE GENOMIC DNA]</scope>
    <source>
        <strain evidence="2">DSM 16094</strain>
    </source>
</reference>
<evidence type="ECO:0000313" key="1">
    <source>
        <dbReference type="EMBL" id="EPX82628.1"/>
    </source>
</evidence>
<evidence type="ECO:0000313" key="2">
    <source>
        <dbReference type="Proteomes" id="UP000015347"/>
    </source>
</evidence>
<protein>
    <submittedName>
        <fullName evidence="1">Uncharacterized protein</fullName>
    </submittedName>
</protein>
<keyword evidence="2" id="KW-1185">Reference proteome</keyword>
<organism evidence="1 2">
    <name type="scientific">Salipiger mucosus DSM 16094</name>
    <dbReference type="NCBI Taxonomy" id="1123237"/>
    <lineage>
        <taxon>Bacteria</taxon>
        <taxon>Pseudomonadati</taxon>
        <taxon>Pseudomonadota</taxon>
        <taxon>Alphaproteobacteria</taxon>
        <taxon>Rhodobacterales</taxon>
        <taxon>Roseobacteraceae</taxon>
        <taxon>Salipiger</taxon>
    </lineage>
</organism>
<dbReference type="RefSeq" id="WP_020039435.1">
    <property type="nucleotide sequence ID" value="NZ_KE557275.1"/>
</dbReference>
<gene>
    <name evidence="1" type="ORF">Salmuc_00947</name>
</gene>
<sequence length="739" mass="79747">MRGFGLLLALLVVFAAPLRAQQIVARSGEHGSFTRLVFDMPDGSDWEIDSREASEGIRISFSGAQTGIDVSRVFDRIDRSRIASVSVVGSGPTVAITLNCACSTEAFVAKDNMLVIDVAPAPSPDPQAEEMQTSGSRKEFTRIRVGSTPGVGPPLKASDNLLKHDFTPSLEDISTSDGPTEFERHLAEQLATAATRGLLTAATRLTTRSLSEGKPRAEQMETAGKRESTATTFDRLSESLHAEVGFESGEARLRIGGDRCVQDRELDLAAWADEDRDFRLQIGELRRELYGEFDRFNPEIAERLARRYIHFGLGSEAMRIVDLDPMHSDPVLVALARLVEGGQDTTGVFAAQTSCDGRAALWALLGSRSLPSLSTINTSAILRSFEELPVNLRRHLGPALAGRLAEEGQADEGRNLLARLERATGVYDEDMTFQGARIDRMSGAVETARPILEDLAVSDAPNAPEALEAAVEIASEHGERVPERVIDLSAAYAMEFRGSELGDRMRLTNLRALATNEEFEEGFSALGTTEDIASEYRTLAIEALYSALVRKAEDPLFLRFAAADDPGHSEALSNATVRDTVARLLDVGLPELAADWLAASGERLPEQVRGMLLARIHLSRMNPEDAENALDGLDGGDVAALRAQARGMMGDFDYVQTTMEEIGAPEDARDAAWLAGDWTRVAGTGDDALSLAAGLMSDPGDNLPDGVPGLQVAESIADDSAAARDAVTRLLEETRVDEN</sequence>
<dbReference type="AlphaFoldDB" id="S9QSK7"/>
<dbReference type="STRING" id="1123237.Salmuc_00947"/>
<dbReference type="OrthoDB" id="7847197at2"/>